<feature type="transmembrane region" description="Helical" evidence="1">
    <location>
        <begin position="6"/>
        <end position="23"/>
    </location>
</feature>
<accession>A0A9D9DEL3</accession>
<keyword evidence="1" id="KW-0812">Transmembrane</keyword>
<keyword evidence="1" id="KW-0472">Membrane</keyword>
<evidence type="ECO:0000256" key="1">
    <source>
        <dbReference type="SAM" id="Phobius"/>
    </source>
</evidence>
<gene>
    <name evidence="3" type="ORF">IAC69_00125</name>
</gene>
<keyword evidence="3" id="KW-0012">Acyltransferase</keyword>
<keyword evidence="1" id="KW-1133">Transmembrane helix</keyword>
<dbReference type="CDD" id="cd07983">
    <property type="entry name" value="LPLAT_DUF374-like"/>
    <property type="match status" value="1"/>
</dbReference>
<organism evidence="3 4">
    <name type="scientific">Candidatus Enterousia avistercoris</name>
    <dbReference type="NCBI Taxonomy" id="2840788"/>
    <lineage>
        <taxon>Bacteria</taxon>
        <taxon>Pseudomonadati</taxon>
        <taxon>Pseudomonadota</taxon>
        <taxon>Alphaproteobacteria</taxon>
        <taxon>Candidatus Enterousia</taxon>
    </lineage>
</organism>
<dbReference type="SUPFAM" id="SSF69593">
    <property type="entry name" value="Glycerol-3-phosphate (1)-acyltransferase"/>
    <property type="match status" value="1"/>
</dbReference>
<name>A0A9D9DEL3_9PROT</name>
<keyword evidence="3" id="KW-0808">Transferase</keyword>
<dbReference type="Proteomes" id="UP000823630">
    <property type="component" value="Unassembled WGS sequence"/>
</dbReference>
<evidence type="ECO:0000259" key="2">
    <source>
        <dbReference type="Pfam" id="PF04028"/>
    </source>
</evidence>
<proteinExistence type="predicted"/>
<evidence type="ECO:0000313" key="3">
    <source>
        <dbReference type="EMBL" id="MBO8424876.1"/>
    </source>
</evidence>
<dbReference type="Pfam" id="PF04028">
    <property type="entry name" value="DUF374"/>
    <property type="match status" value="1"/>
</dbReference>
<feature type="transmembrane region" description="Helical" evidence="1">
    <location>
        <begin position="44"/>
        <end position="66"/>
    </location>
</feature>
<dbReference type="InterPro" id="IPR007172">
    <property type="entry name" value="DUF374"/>
</dbReference>
<dbReference type="AlphaFoldDB" id="A0A9D9DEL3"/>
<dbReference type="GO" id="GO:0016746">
    <property type="term" value="F:acyltransferase activity"/>
    <property type="evidence" value="ECO:0007669"/>
    <property type="project" value="UniProtKB-KW"/>
</dbReference>
<evidence type="ECO:0000313" key="4">
    <source>
        <dbReference type="Proteomes" id="UP000823630"/>
    </source>
</evidence>
<sequence>MDWVQWIVAGLMAIAIWFVYFTCRKRITNWETFKKYRRKPAIFIFWHGRSMMLSPIVCLGGMRAYAVASRHKDGRMMAKLQRLFGLKSIYGSTSDGGISVLRQGVRVLRRGDYSMCMSPDGPGGPSLRVQDGALYFAKMTGAPIIPVCYSASHAWFQKRWDRYLVALPFSLITCKVGKPIFVDSKINATEFEALRKKVEDIMVRQVREMDGEFNLFQVEQDLKSSEFKKNLRAQRDAARAKKKTQPRK</sequence>
<reference evidence="3" key="1">
    <citation type="submission" date="2020-10" db="EMBL/GenBank/DDBJ databases">
        <authorList>
            <person name="Gilroy R."/>
        </authorList>
    </citation>
    <scope>NUCLEOTIDE SEQUENCE</scope>
    <source>
        <strain evidence="3">8207</strain>
    </source>
</reference>
<protein>
    <submittedName>
        <fullName evidence="3">Lysophospholipid acyltransferase family protein</fullName>
    </submittedName>
</protein>
<comment type="caution">
    <text evidence="3">The sequence shown here is derived from an EMBL/GenBank/DDBJ whole genome shotgun (WGS) entry which is preliminary data.</text>
</comment>
<feature type="domain" description="DUF374" evidence="2">
    <location>
        <begin position="62"/>
        <end position="125"/>
    </location>
</feature>
<dbReference type="EMBL" id="JADINC010000003">
    <property type="protein sequence ID" value="MBO8424876.1"/>
    <property type="molecule type" value="Genomic_DNA"/>
</dbReference>
<reference evidence="3" key="2">
    <citation type="journal article" date="2021" name="PeerJ">
        <title>Extensive microbial diversity within the chicken gut microbiome revealed by metagenomics and culture.</title>
        <authorList>
            <person name="Gilroy R."/>
            <person name="Ravi A."/>
            <person name="Getino M."/>
            <person name="Pursley I."/>
            <person name="Horton D.L."/>
            <person name="Alikhan N.F."/>
            <person name="Baker D."/>
            <person name="Gharbi K."/>
            <person name="Hall N."/>
            <person name="Watson M."/>
            <person name="Adriaenssens E.M."/>
            <person name="Foster-Nyarko E."/>
            <person name="Jarju S."/>
            <person name="Secka A."/>
            <person name="Antonio M."/>
            <person name="Oren A."/>
            <person name="Chaudhuri R.R."/>
            <person name="La Ragione R."/>
            <person name="Hildebrand F."/>
            <person name="Pallen M.J."/>
        </authorList>
    </citation>
    <scope>NUCLEOTIDE SEQUENCE</scope>
    <source>
        <strain evidence="3">8207</strain>
    </source>
</reference>